<proteinExistence type="predicted"/>
<dbReference type="InterPro" id="IPR006553">
    <property type="entry name" value="Leu-rich_rpt_Cys-con_subtyp"/>
</dbReference>
<dbReference type="GO" id="GO:0019005">
    <property type="term" value="C:SCF ubiquitin ligase complex"/>
    <property type="evidence" value="ECO:0007669"/>
    <property type="project" value="TreeGrafter"/>
</dbReference>
<evidence type="ECO:0000256" key="1">
    <source>
        <dbReference type="ARBA" id="ARBA00004370"/>
    </source>
</evidence>
<dbReference type="InterPro" id="IPR013057">
    <property type="entry name" value="AA_transpt_TM"/>
</dbReference>
<accession>A0A0L0DNF7</accession>
<gene>
    <name evidence="9" type="ORF">AMSG_12290</name>
</gene>
<feature type="transmembrane region" description="Helical" evidence="6">
    <location>
        <begin position="27"/>
        <end position="55"/>
    </location>
</feature>
<feature type="transmembrane region" description="Helical" evidence="6">
    <location>
        <begin position="297"/>
        <end position="318"/>
    </location>
</feature>
<sequence length="1056" mass="106651">MATGVDVLAAFNIAKDAFSVASLTLPYIFLSTGLPLAAASVLVLGLASWAGAVFLHRAAEDAQTKISGSSASSASLLAADRLVDAPPVSYSHCVELLWGRRAKMAADVTIVVVDTSASFAMLIAAGQALHSVGAIAASHAFLAHYPPLVIAVGLVVAAVCVALPSGDALKYPSALGATAFLALLVLTGVLGARGELHQADLPPPPPRSHVWSSLGWPNSLRAAVLAPGVLKFCFAGIESWPSLAVPLGQAYIPTLALATAIMMSFTMAMGLVGYAYAPADVAENLLLDLPDSVAGNSARIATAAMLAFTTPILLFAAFEILEFATAAAFPSLAARPSPAGPPASLTASPSDPLLPSINTVLSQSPQSPQSPPTASRPAATAIRLLLVIIASVAAASFPNLVYAVSVTGAVGDSALGLVIPGIAACGHRSPIAGIALVIIGLVCMICAAHFSGDRAAFKTSIERAGAASVTRLTVAPSSSDGEVEYAASLVSSIVELDLARCSYVTDASISAVAASCPALTSVNLYCCERVGDEGVAALSHGCPQLATINLRGCPSITAAALAALADGRGRMLRELNVHGCHLAVTDDALAHIAASCPSLCKLDISGCKYVTDVALRALAAGCSQLTSVVAARCRELTDTGAIAVAAGSPNLRTLDLAGCRKTGSVRSATSARRAYLEWMANTPPTEWDSLYVGHANAALCNLAALGGLTPATVRAALAEGIALPPELPQVIADSMPHASALAATVHDLLGAAASRPESQPPAYSLDPPDVADVPDDEIEPDESPFGASSPPAYVSPPQPAPPLLPSNSGSTPTAARICAAPSCGAGVELGRTCSAVCRARYAAAKCALCAALITPAEGYVLGCSAPCDAEAFFLAASPPSTATLRPIATTSPLGAFVLSTIVASWSRTSSFDRSRLRSLHLVLPSTAQAAAFASARSRHAALRWAFYPLRAVCTPSAPAVLPCGTAECSLCNTAVAGFAPDYTGDISLTTVASHAAFSAASSSSSAPASSATASPSSLWFALAAVAGGHSAADTVSVTATDAARPVVFVELAITSW</sequence>
<evidence type="ECO:0000256" key="4">
    <source>
        <dbReference type="ARBA" id="ARBA00023136"/>
    </source>
</evidence>
<comment type="subcellular location">
    <subcellularLocation>
        <location evidence="1">Membrane</location>
    </subcellularLocation>
</comment>
<dbReference type="InterPro" id="IPR057207">
    <property type="entry name" value="FBXL15_LRR"/>
</dbReference>
<keyword evidence="2 6" id="KW-0812">Transmembrane</keyword>
<keyword evidence="4 6" id="KW-0472">Membrane</keyword>
<feature type="compositionally biased region" description="Low complexity" evidence="5">
    <location>
        <begin position="783"/>
        <end position="792"/>
    </location>
</feature>
<feature type="domain" description="Amino acid transporter transmembrane" evidence="7">
    <location>
        <begin position="9"/>
        <end position="423"/>
    </location>
</feature>
<organism evidence="9 10">
    <name type="scientific">Thecamonas trahens ATCC 50062</name>
    <dbReference type="NCBI Taxonomy" id="461836"/>
    <lineage>
        <taxon>Eukaryota</taxon>
        <taxon>Apusozoa</taxon>
        <taxon>Apusomonadida</taxon>
        <taxon>Apusomonadidae</taxon>
        <taxon>Thecamonas</taxon>
    </lineage>
</organism>
<dbReference type="EMBL" id="GL349483">
    <property type="protein sequence ID" value="KNC53847.1"/>
    <property type="molecule type" value="Genomic_DNA"/>
</dbReference>
<feature type="transmembrane region" description="Helical" evidence="6">
    <location>
        <begin position="255"/>
        <end position="277"/>
    </location>
</feature>
<dbReference type="PANTHER" id="PTHR13318:SF190">
    <property type="entry name" value="PARTNER OF PAIRED, ISOFORM B"/>
    <property type="match status" value="1"/>
</dbReference>
<protein>
    <submittedName>
        <fullName evidence="9">Uncharacterized protein</fullName>
    </submittedName>
</protein>
<evidence type="ECO:0000256" key="2">
    <source>
        <dbReference type="ARBA" id="ARBA00022692"/>
    </source>
</evidence>
<dbReference type="InterPro" id="IPR001611">
    <property type="entry name" value="Leu-rich_rpt"/>
</dbReference>
<dbReference type="Gene3D" id="3.80.10.10">
    <property type="entry name" value="Ribonuclease Inhibitor"/>
    <property type="match status" value="1"/>
</dbReference>
<evidence type="ECO:0000259" key="7">
    <source>
        <dbReference type="Pfam" id="PF01490"/>
    </source>
</evidence>
<dbReference type="PANTHER" id="PTHR13318">
    <property type="entry name" value="PARTNER OF PAIRED, ISOFORM B-RELATED"/>
    <property type="match status" value="1"/>
</dbReference>
<dbReference type="GO" id="GO:0031146">
    <property type="term" value="P:SCF-dependent proteasomal ubiquitin-dependent protein catabolic process"/>
    <property type="evidence" value="ECO:0007669"/>
    <property type="project" value="TreeGrafter"/>
</dbReference>
<dbReference type="eggNOG" id="KOG4341">
    <property type="taxonomic scope" value="Eukaryota"/>
</dbReference>
<dbReference type="GeneID" id="25570204"/>
<feature type="region of interest" description="Disordered" evidence="5">
    <location>
        <begin position="752"/>
        <end position="808"/>
    </location>
</feature>
<dbReference type="Pfam" id="PF01490">
    <property type="entry name" value="Aa_trans"/>
    <property type="match status" value="1"/>
</dbReference>
<dbReference type="GO" id="GO:0016020">
    <property type="term" value="C:membrane"/>
    <property type="evidence" value="ECO:0007669"/>
    <property type="project" value="UniProtKB-SubCell"/>
</dbReference>
<evidence type="ECO:0000259" key="8">
    <source>
        <dbReference type="Pfam" id="PF25372"/>
    </source>
</evidence>
<dbReference type="Proteomes" id="UP000054408">
    <property type="component" value="Unassembled WGS sequence"/>
</dbReference>
<feature type="domain" description="F-box/LRR-repeat protein 15-like leucin rich repeat" evidence="8">
    <location>
        <begin position="488"/>
        <end position="591"/>
    </location>
</feature>
<dbReference type="SMART" id="SM00367">
    <property type="entry name" value="LRR_CC"/>
    <property type="match status" value="6"/>
</dbReference>
<dbReference type="Pfam" id="PF13516">
    <property type="entry name" value="LRR_6"/>
    <property type="match status" value="1"/>
</dbReference>
<name>A0A0L0DNF7_THETB</name>
<evidence type="ECO:0000256" key="5">
    <source>
        <dbReference type="SAM" id="MobiDB-lite"/>
    </source>
</evidence>
<feature type="transmembrane region" description="Helical" evidence="6">
    <location>
        <begin position="431"/>
        <end position="450"/>
    </location>
</feature>
<dbReference type="OrthoDB" id="550575at2759"/>
<feature type="transmembrane region" description="Helical" evidence="6">
    <location>
        <begin position="108"/>
        <end position="129"/>
    </location>
</feature>
<evidence type="ECO:0000313" key="9">
    <source>
        <dbReference type="EMBL" id="KNC53847.1"/>
    </source>
</evidence>
<dbReference type="AlphaFoldDB" id="A0A0L0DNF7"/>
<dbReference type="SUPFAM" id="SSF52047">
    <property type="entry name" value="RNI-like"/>
    <property type="match status" value="1"/>
</dbReference>
<feature type="compositionally biased region" description="Pro residues" evidence="5">
    <location>
        <begin position="793"/>
        <end position="804"/>
    </location>
</feature>
<evidence type="ECO:0000313" key="10">
    <source>
        <dbReference type="Proteomes" id="UP000054408"/>
    </source>
</evidence>
<evidence type="ECO:0000256" key="3">
    <source>
        <dbReference type="ARBA" id="ARBA00022989"/>
    </source>
</evidence>
<feature type="transmembrane region" description="Helical" evidence="6">
    <location>
        <begin position="141"/>
        <end position="163"/>
    </location>
</feature>
<feature type="transmembrane region" description="Helical" evidence="6">
    <location>
        <begin position="403"/>
        <end position="424"/>
    </location>
</feature>
<reference evidence="9 10" key="1">
    <citation type="submission" date="2010-05" db="EMBL/GenBank/DDBJ databases">
        <title>The Genome Sequence of Thecamonas trahens ATCC 50062.</title>
        <authorList>
            <consortium name="The Broad Institute Genome Sequencing Platform"/>
            <person name="Russ C."/>
            <person name="Cuomo C."/>
            <person name="Shea T."/>
            <person name="Young S.K."/>
            <person name="Zeng Q."/>
            <person name="Koehrsen M."/>
            <person name="Haas B."/>
            <person name="Borodovsky M."/>
            <person name="Guigo R."/>
            <person name="Alvarado L."/>
            <person name="Berlin A."/>
            <person name="Bochicchio J."/>
            <person name="Borenstein D."/>
            <person name="Chapman S."/>
            <person name="Chen Z."/>
            <person name="Freedman E."/>
            <person name="Gellesch M."/>
            <person name="Goldberg J."/>
            <person name="Griggs A."/>
            <person name="Gujja S."/>
            <person name="Heilman E."/>
            <person name="Heiman D."/>
            <person name="Hepburn T."/>
            <person name="Howarth C."/>
            <person name="Jen D."/>
            <person name="Larson L."/>
            <person name="Mehta T."/>
            <person name="Park D."/>
            <person name="Pearson M."/>
            <person name="Roberts A."/>
            <person name="Saif S."/>
            <person name="Shenoy N."/>
            <person name="Sisk P."/>
            <person name="Stolte C."/>
            <person name="Sykes S."/>
            <person name="Thomson T."/>
            <person name="Walk T."/>
            <person name="White J."/>
            <person name="Yandava C."/>
            <person name="Burger G."/>
            <person name="Gray M.W."/>
            <person name="Holland P.W.H."/>
            <person name="King N."/>
            <person name="Lang F.B.F."/>
            <person name="Roger A.J."/>
            <person name="Ruiz-Trillo I."/>
            <person name="Lander E."/>
            <person name="Nusbaum C."/>
        </authorList>
    </citation>
    <scope>NUCLEOTIDE SEQUENCE [LARGE SCALE GENOMIC DNA]</scope>
    <source>
        <strain evidence="9 10">ATCC 50062</strain>
    </source>
</reference>
<dbReference type="InterPro" id="IPR032675">
    <property type="entry name" value="LRR_dom_sf"/>
</dbReference>
<feature type="transmembrane region" description="Helical" evidence="6">
    <location>
        <begin position="175"/>
        <end position="194"/>
    </location>
</feature>
<dbReference type="STRING" id="461836.A0A0L0DNF7"/>
<feature type="compositionally biased region" description="Acidic residues" evidence="5">
    <location>
        <begin position="772"/>
        <end position="782"/>
    </location>
</feature>
<dbReference type="RefSeq" id="XP_013754283.1">
    <property type="nucleotide sequence ID" value="XM_013898829.1"/>
</dbReference>
<keyword evidence="10" id="KW-1185">Reference proteome</keyword>
<evidence type="ECO:0000256" key="6">
    <source>
        <dbReference type="SAM" id="Phobius"/>
    </source>
</evidence>
<dbReference type="Pfam" id="PF25372">
    <property type="entry name" value="DUF7885"/>
    <property type="match status" value="1"/>
</dbReference>
<keyword evidence="3 6" id="KW-1133">Transmembrane helix</keyword>